<dbReference type="Pfam" id="PF01992">
    <property type="entry name" value="vATP-synt_AC39"/>
    <property type="match status" value="1"/>
</dbReference>
<dbReference type="SUPFAM" id="SSF103486">
    <property type="entry name" value="V-type ATP synthase subunit C"/>
    <property type="match status" value="1"/>
</dbReference>
<keyword evidence="3" id="KW-0406">Ion transport</keyword>
<dbReference type="GO" id="GO:0046961">
    <property type="term" value="F:proton-transporting ATPase activity, rotational mechanism"/>
    <property type="evidence" value="ECO:0007669"/>
    <property type="project" value="InterPro"/>
</dbReference>
<comment type="caution">
    <text evidence="4">The sequence shown here is derived from an EMBL/GenBank/DDBJ whole genome shotgun (WGS) entry which is preliminary data.</text>
</comment>
<evidence type="ECO:0000256" key="3">
    <source>
        <dbReference type="ARBA" id="ARBA00023065"/>
    </source>
</evidence>
<dbReference type="PANTHER" id="PTHR38682:SF1">
    <property type="entry name" value="V-TYPE ATP SYNTHASE SUBUNIT C"/>
    <property type="match status" value="1"/>
</dbReference>
<dbReference type="InterPro" id="IPR036079">
    <property type="entry name" value="ATPase_csu/dsu_sf"/>
</dbReference>
<sequence>MSDSLYTYAVARIRSKELSLLNSQAIEQLLAAKSYDECMRLLADRGWGDGEPGIGAERMLAAEREKTWSLIGELVEDMSVFDVFLYANDYHNLKAAVKLVCTGEEDFGIFISHGTVDYRAILDAVRQKEFGLLPEAMRAPAEEAYTALSQTRDGQLCDIVIDRAALEAIERAGRESDSELIAKYAELTVAAADIKTAVRCQKTGKSLEFIRRALAPCRSLDVYQLARAAADSLEAVSDYLSTTDYAAAVSALEQSPSAFERWCDNVIIESIRPQQFQAFGIGPLAAYILGRENEIKCVRIILSGKLNDLPEASIRERIREMYV</sequence>
<evidence type="ECO:0000313" key="4">
    <source>
        <dbReference type="EMBL" id="RLL14429.1"/>
    </source>
</evidence>
<dbReference type="InterPro" id="IPR035067">
    <property type="entry name" value="V-type_ATPase_csu/dsu"/>
</dbReference>
<evidence type="ECO:0000256" key="1">
    <source>
        <dbReference type="ARBA" id="ARBA00006709"/>
    </source>
</evidence>
<proteinExistence type="inferred from homology"/>
<gene>
    <name evidence="4" type="ORF">D4A47_00115</name>
</gene>
<organism evidence="4 5">
    <name type="scientific">Anaerotruncus massiliensis</name>
    <name type="common">ex Liu et al. 2021</name>
    <dbReference type="NCBI Taxonomy" id="2321404"/>
    <lineage>
        <taxon>Bacteria</taxon>
        <taxon>Bacillati</taxon>
        <taxon>Bacillota</taxon>
        <taxon>Clostridia</taxon>
        <taxon>Eubacteriales</taxon>
        <taxon>Oscillospiraceae</taxon>
        <taxon>Anaerotruncus</taxon>
    </lineage>
</organism>
<dbReference type="Gene3D" id="1.20.1690.10">
    <property type="entry name" value="V-type ATP synthase subunit C domain"/>
    <property type="match status" value="2"/>
</dbReference>
<dbReference type="AlphaFoldDB" id="A0A498CTW3"/>
<dbReference type="InterPro" id="IPR002843">
    <property type="entry name" value="ATPase_V0-cplx_csu/dsu"/>
</dbReference>
<dbReference type="Gene3D" id="1.10.132.50">
    <property type="entry name" value="ATP synthase (C/AC39) subunit, domain 3"/>
    <property type="match status" value="1"/>
</dbReference>
<dbReference type="PANTHER" id="PTHR38682">
    <property type="entry name" value="V-TYPE ATP SYNTHASE SUBUNIT C"/>
    <property type="match status" value="1"/>
</dbReference>
<dbReference type="EMBL" id="RCHT01000001">
    <property type="protein sequence ID" value="RLL14429.1"/>
    <property type="molecule type" value="Genomic_DNA"/>
</dbReference>
<protein>
    <submittedName>
        <fullName evidence="4">V-type ATP synthase subunit C</fullName>
    </submittedName>
</protein>
<keyword evidence="2" id="KW-0813">Transport</keyword>
<dbReference type="RefSeq" id="WP_101550453.1">
    <property type="nucleotide sequence ID" value="NZ_DBFBJK010000453.1"/>
</dbReference>
<comment type="similarity">
    <text evidence="1">Belongs to the V-ATPase V0D/AC39 subunit family.</text>
</comment>
<keyword evidence="5" id="KW-1185">Reference proteome</keyword>
<dbReference type="InterPro" id="IPR044911">
    <property type="entry name" value="V-type_ATPase_csu/dsu_dom_3"/>
</dbReference>
<accession>A0A498CTW3</accession>
<evidence type="ECO:0000313" key="5">
    <source>
        <dbReference type="Proteomes" id="UP000276301"/>
    </source>
</evidence>
<name>A0A498CTW3_9FIRM</name>
<reference evidence="4 5" key="1">
    <citation type="submission" date="2018-10" db="EMBL/GenBank/DDBJ databases">
        <title>Anaerotruncus faecis sp. nov., isolated from human feces.</title>
        <authorList>
            <person name="Wang Y.-J."/>
        </authorList>
    </citation>
    <scope>NUCLEOTIDE SEQUENCE [LARGE SCALE GENOMIC DNA]</scope>
    <source>
        <strain evidence="4 5">22A2-44</strain>
    </source>
</reference>
<dbReference type="InterPro" id="IPR050873">
    <property type="entry name" value="V-ATPase_V0D/AC39_subunit"/>
</dbReference>
<dbReference type="Proteomes" id="UP000276301">
    <property type="component" value="Unassembled WGS sequence"/>
</dbReference>
<evidence type="ECO:0000256" key="2">
    <source>
        <dbReference type="ARBA" id="ARBA00022448"/>
    </source>
</evidence>